<dbReference type="RefSeq" id="WP_263338986.1">
    <property type="nucleotide sequence ID" value="NZ_JAOVQO010000018.1"/>
</dbReference>
<accession>A0ABT2X764</accession>
<dbReference type="InterPro" id="IPR006016">
    <property type="entry name" value="UspA"/>
</dbReference>
<comment type="caution">
    <text evidence="3">The sequence shown here is derived from an EMBL/GenBank/DDBJ whole genome shotgun (WGS) entry which is preliminary data.</text>
</comment>
<evidence type="ECO:0000313" key="4">
    <source>
        <dbReference type="Proteomes" id="UP001209535"/>
    </source>
</evidence>
<dbReference type="EMBL" id="JAOVQO010000018">
    <property type="protein sequence ID" value="MCU9849792.1"/>
    <property type="molecule type" value="Genomic_DNA"/>
</dbReference>
<dbReference type="CDD" id="cd00293">
    <property type="entry name" value="USP-like"/>
    <property type="match status" value="1"/>
</dbReference>
<reference evidence="3 4" key="1">
    <citation type="submission" date="2022-10" db="EMBL/GenBank/DDBJ databases">
        <title>Defluviimonas sp. nov., isolated from ocean surface sediments.</title>
        <authorList>
            <person name="He W."/>
            <person name="Wang L."/>
            <person name="Zhang D.-F."/>
        </authorList>
    </citation>
    <scope>NUCLEOTIDE SEQUENCE [LARGE SCALE GENOMIC DNA]</scope>
    <source>
        <strain evidence="3 4">WL0024</strain>
    </source>
</reference>
<dbReference type="SUPFAM" id="SSF52402">
    <property type="entry name" value="Adenine nucleotide alpha hydrolases-like"/>
    <property type="match status" value="1"/>
</dbReference>
<keyword evidence="4" id="KW-1185">Reference proteome</keyword>
<evidence type="ECO:0000256" key="1">
    <source>
        <dbReference type="ARBA" id="ARBA00008791"/>
    </source>
</evidence>
<dbReference type="Proteomes" id="UP001209535">
    <property type="component" value="Unassembled WGS sequence"/>
</dbReference>
<dbReference type="Gene3D" id="3.40.50.620">
    <property type="entry name" value="HUPs"/>
    <property type="match status" value="1"/>
</dbReference>
<dbReference type="InterPro" id="IPR006015">
    <property type="entry name" value="Universal_stress_UspA"/>
</dbReference>
<dbReference type="Pfam" id="PF00582">
    <property type="entry name" value="Usp"/>
    <property type="match status" value="1"/>
</dbReference>
<proteinExistence type="inferred from homology"/>
<dbReference type="PANTHER" id="PTHR46268:SF6">
    <property type="entry name" value="UNIVERSAL STRESS PROTEIN UP12"/>
    <property type="match status" value="1"/>
</dbReference>
<evidence type="ECO:0000313" key="3">
    <source>
        <dbReference type="EMBL" id="MCU9849792.1"/>
    </source>
</evidence>
<dbReference type="PRINTS" id="PR01438">
    <property type="entry name" value="UNVRSLSTRESS"/>
</dbReference>
<comment type="similarity">
    <text evidence="1">Belongs to the universal stress protein A family.</text>
</comment>
<sequence length="144" mass="15219">MSNTVLLATDGSPGSARALDHAMERAGKSGARVLVAYVIEWSPYSFNTPEENALRHTRRESEIERARATIVDPALARLRAAGIDCEGIVQHGHPAKTLAEIAEEHGAAQIVIGKQGQSGLKAMLFGSVAGNLVQLATVPVMVVP</sequence>
<name>A0ABT2X764_9RHOB</name>
<dbReference type="InterPro" id="IPR014729">
    <property type="entry name" value="Rossmann-like_a/b/a_fold"/>
</dbReference>
<protein>
    <submittedName>
        <fullName evidence="3">Universal stress protein</fullName>
    </submittedName>
</protein>
<organism evidence="3 4">
    <name type="scientific">Albidovulum salinarum</name>
    <dbReference type="NCBI Taxonomy" id="2984153"/>
    <lineage>
        <taxon>Bacteria</taxon>
        <taxon>Pseudomonadati</taxon>
        <taxon>Pseudomonadota</taxon>
        <taxon>Alphaproteobacteria</taxon>
        <taxon>Rhodobacterales</taxon>
        <taxon>Paracoccaceae</taxon>
        <taxon>Albidovulum</taxon>
    </lineage>
</organism>
<dbReference type="PANTHER" id="PTHR46268">
    <property type="entry name" value="STRESS RESPONSE PROTEIN NHAX"/>
    <property type="match status" value="1"/>
</dbReference>
<evidence type="ECO:0000259" key="2">
    <source>
        <dbReference type="Pfam" id="PF00582"/>
    </source>
</evidence>
<feature type="domain" description="UspA" evidence="2">
    <location>
        <begin position="1"/>
        <end position="144"/>
    </location>
</feature>
<gene>
    <name evidence="3" type="ORF">OEZ60_17480</name>
</gene>